<comment type="caution">
    <text evidence="2">The sequence shown here is derived from an EMBL/GenBank/DDBJ whole genome shotgun (WGS) entry which is preliminary data.</text>
</comment>
<dbReference type="Proteomes" id="UP000700732">
    <property type="component" value="Unassembled WGS sequence"/>
</dbReference>
<evidence type="ECO:0000313" key="2">
    <source>
        <dbReference type="EMBL" id="MBC3793053.1"/>
    </source>
</evidence>
<feature type="transmembrane region" description="Helical" evidence="1">
    <location>
        <begin position="12"/>
        <end position="32"/>
    </location>
</feature>
<keyword evidence="1" id="KW-0812">Transmembrane</keyword>
<dbReference type="RefSeq" id="WP_186738841.1">
    <property type="nucleotide sequence ID" value="NZ_VFIA01000022.1"/>
</dbReference>
<protein>
    <submittedName>
        <fullName evidence="2">Na+/H+-dicarboxylate symporter</fullName>
    </submittedName>
</protein>
<organism evidence="2 3">
    <name type="scientific">Spirosoma utsteinense</name>
    <dbReference type="NCBI Taxonomy" id="2585773"/>
    <lineage>
        <taxon>Bacteria</taxon>
        <taxon>Pseudomonadati</taxon>
        <taxon>Bacteroidota</taxon>
        <taxon>Cytophagia</taxon>
        <taxon>Cytophagales</taxon>
        <taxon>Cytophagaceae</taxon>
        <taxon>Spirosoma</taxon>
    </lineage>
</organism>
<evidence type="ECO:0000313" key="3">
    <source>
        <dbReference type="Proteomes" id="UP000700732"/>
    </source>
</evidence>
<keyword evidence="1" id="KW-1133">Transmembrane helix</keyword>
<dbReference type="Pfam" id="PF13858">
    <property type="entry name" value="DUF4199"/>
    <property type="match status" value="1"/>
</dbReference>
<feature type="transmembrane region" description="Helical" evidence="1">
    <location>
        <begin position="77"/>
        <end position="97"/>
    </location>
</feature>
<sequence>MNDQISTARVALKWGVITGLALVVYSTLLYTLGQMTNGLLTIVIYVIIVVGLVLGMREYRTLNGDYLTFGEGVGLGALLSAVAGIISSAYTVLYSTFIDPGMQERMMEQMREQLEDQGKLSDEQIDQALEISQTFQSPGLQFIVGIFGTILIGVVFSLIIAAILRRNKANPFE</sequence>
<dbReference type="EMBL" id="VFIA01000022">
    <property type="protein sequence ID" value="MBC3793053.1"/>
    <property type="molecule type" value="Genomic_DNA"/>
</dbReference>
<evidence type="ECO:0000256" key="1">
    <source>
        <dbReference type="SAM" id="Phobius"/>
    </source>
</evidence>
<reference evidence="2 3" key="1">
    <citation type="submission" date="2019-06" db="EMBL/GenBank/DDBJ databases">
        <title>Spirosoma utsteinense sp. nov. isolated from Antarctic ice-free soils.</title>
        <authorList>
            <person name="Tahon G."/>
        </authorList>
    </citation>
    <scope>NUCLEOTIDE SEQUENCE [LARGE SCALE GENOMIC DNA]</scope>
    <source>
        <strain evidence="2 3">LMG 31447</strain>
    </source>
</reference>
<feature type="transmembrane region" description="Helical" evidence="1">
    <location>
        <begin position="38"/>
        <end position="56"/>
    </location>
</feature>
<keyword evidence="3" id="KW-1185">Reference proteome</keyword>
<keyword evidence="1" id="KW-0472">Membrane</keyword>
<accession>A0ABR6W907</accession>
<gene>
    <name evidence="2" type="ORF">FH603_3569</name>
</gene>
<dbReference type="InterPro" id="IPR025250">
    <property type="entry name" value="DUF4199"/>
</dbReference>
<name>A0ABR6W907_9BACT</name>
<feature type="transmembrane region" description="Helical" evidence="1">
    <location>
        <begin position="142"/>
        <end position="164"/>
    </location>
</feature>
<proteinExistence type="predicted"/>